<gene>
    <name evidence="11" type="ORF">PCANC_01731</name>
    <name evidence="8" type="ORF">PCANC_15705</name>
    <name evidence="10" type="ORF">PCASD_00177</name>
    <name evidence="9" type="ORF">PCASD_09290</name>
</gene>
<evidence type="ECO:0000256" key="3">
    <source>
        <dbReference type="ARBA" id="ARBA00023125"/>
    </source>
</evidence>
<dbReference type="STRING" id="200324.A0A2N5SNB5"/>
<dbReference type="PANTHER" id="PTHR13044:SF14">
    <property type="entry name" value="CRYPTOCEPHAL, ISOFORM A"/>
    <property type="match status" value="1"/>
</dbReference>
<keyword evidence="12" id="KW-1185">Reference proteome</keyword>
<dbReference type="EMBL" id="PGCI01000612">
    <property type="protein sequence ID" value="PLW24264.1"/>
    <property type="molecule type" value="Genomic_DNA"/>
</dbReference>
<evidence type="ECO:0000313" key="8">
    <source>
        <dbReference type="EMBL" id="PLW14747.1"/>
    </source>
</evidence>
<evidence type="ECO:0000313" key="9">
    <source>
        <dbReference type="EMBL" id="PLW24264.1"/>
    </source>
</evidence>
<dbReference type="PROSITE" id="PS00036">
    <property type="entry name" value="BZIP_BASIC"/>
    <property type="match status" value="1"/>
</dbReference>
<feature type="compositionally biased region" description="Low complexity" evidence="6">
    <location>
        <begin position="598"/>
        <end position="607"/>
    </location>
</feature>
<feature type="region of interest" description="Disordered" evidence="6">
    <location>
        <begin position="320"/>
        <end position="340"/>
    </location>
</feature>
<evidence type="ECO:0000256" key="1">
    <source>
        <dbReference type="ARBA" id="ARBA00004123"/>
    </source>
</evidence>
<evidence type="ECO:0000313" key="13">
    <source>
        <dbReference type="Proteomes" id="UP000235392"/>
    </source>
</evidence>
<evidence type="ECO:0000256" key="2">
    <source>
        <dbReference type="ARBA" id="ARBA00023015"/>
    </source>
</evidence>
<dbReference type="Proteomes" id="UP000235392">
    <property type="component" value="Unassembled WGS sequence"/>
</dbReference>
<feature type="region of interest" description="Disordered" evidence="6">
    <location>
        <begin position="376"/>
        <end position="413"/>
    </location>
</feature>
<feature type="region of interest" description="Disordered" evidence="6">
    <location>
        <begin position="433"/>
        <end position="458"/>
    </location>
</feature>
<dbReference type="EMBL" id="PGCJ01000913">
    <property type="protein sequence ID" value="PLW14747.1"/>
    <property type="molecule type" value="Genomic_DNA"/>
</dbReference>
<sequence length="635" mass="67770">MNIDYTQQNQALITDHTSSSTSSIPVHTDTPADSPDSPSIPSSALSSFQASPLHHSANLALIQQQQQPSHSLASLSISSPTTILQPSNINPASDSTHSNLCSPISPLNQHLPTGHLQNRSIPPPLCLAPTISKLQALRPSSLSSSDDLMTARGSQFPIDAIEPPRHLANPAPGAATLANSCRRFQPYLSPSLQSNSNNESLSNNNWSNELNKSLPSNSARALFLPSNNNNFRSAPDDASLSSNDLRSSCSSLASTASSQSSGYFPPSSNNLSFDDPSSSGATCGSAGGGGAETLYPPLAAAGFSQAAAYPAYTGPTQRPSLAGGLPYPTTSFNPSGGSPPIASTSSSYFPFDSAGAGRRHTVSAFASPMPIELNLMGHTDMDENSIKEEKRRRNKESSQRFRDRTRERQREKQERLEYLERYTKQLENELRPYRAGNSMQDCAQDSSGAQATNRARSQEHDLIARLQAENEQLRRSLKGMREELDQLQHLAGNQSPHSPSSMGHMYSNTLAQLSPPASTDFAPGSQASSPAAEPSYFSPTSAAEAPYFSPAARGASPSSDSALPNQQSLGQSSSSTVPPFPASNDHISHLHQLAGFNQQLSQQQLSSTNEFWDANASSKASGWQASKPHQQPSTQ</sequence>
<comment type="subcellular location">
    <subcellularLocation>
        <location evidence="1">Nucleus</location>
    </subcellularLocation>
</comment>
<feature type="compositionally biased region" description="Polar residues" evidence="6">
    <location>
        <begin position="491"/>
        <end position="517"/>
    </location>
</feature>
<feature type="compositionally biased region" description="Polar residues" evidence="6">
    <location>
        <begin position="615"/>
        <end position="635"/>
    </location>
</feature>
<feature type="compositionally biased region" description="Polar residues" evidence="6">
    <location>
        <begin position="328"/>
        <end position="340"/>
    </location>
</feature>
<dbReference type="Proteomes" id="UP000235388">
    <property type="component" value="Unassembled WGS sequence"/>
</dbReference>
<evidence type="ECO:0000313" key="11">
    <source>
        <dbReference type="EMBL" id="PLW56760.1"/>
    </source>
</evidence>
<dbReference type="EMBL" id="PGCI01000001">
    <property type="protein sequence ID" value="PLW52337.1"/>
    <property type="molecule type" value="Genomic_DNA"/>
</dbReference>
<dbReference type="InterPro" id="IPR004827">
    <property type="entry name" value="bZIP"/>
</dbReference>
<feature type="region of interest" description="Disordered" evidence="6">
    <location>
        <begin position="86"/>
        <end position="106"/>
    </location>
</feature>
<feature type="region of interest" description="Disordered" evidence="6">
    <location>
        <begin position="256"/>
        <end position="287"/>
    </location>
</feature>
<feature type="region of interest" description="Disordered" evidence="6">
    <location>
        <begin position="1"/>
        <end position="48"/>
    </location>
</feature>
<feature type="compositionally biased region" description="Low complexity" evidence="6">
    <location>
        <begin position="256"/>
        <end position="268"/>
    </location>
</feature>
<dbReference type="GO" id="GO:0000977">
    <property type="term" value="F:RNA polymerase II transcription regulatory region sequence-specific DNA binding"/>
    <property type="evidence" value="ECO:0007669"/>
    <property type="project" value="TreeGrafter"/>
</dbReference>
<keyword evidence="4" id="KW-0804">Transcription</keyword>
<keyword evidence="3" id="KW-0238">DNA-binding</keyword>
<feature type="compositionally biased region" description="Basic and acidic residues" evidence="6">
    <location>
        <begin position="379"/>
        <end position="413"/>
    </location>
</feature>
<dbReference type="EMBL" id="PGCJ01000017">
    <property type="protein sequence ID" value="PLW56760.1"/>
    <property type="molecule type" value="Genomic_DNA"/>
</dbReference>
<name>A0A2N5SNB5_9BASI</name>
<accession>A0A2N5SNB5</accession>
<organism evidence="8 12">
    <name type="scientific">Puccinia coronata f. sp. avenae</name>
    <dbReference type="NCBI Taxonomy" id="200324"/>
    <lineage>
        <taxon>Eukaryota</taxon>
        <taxon>Fungi</taxon>
        <taxon>Dikarya</taxon>
        <taxon>Basidiomycota</taxon>
        <taxon>Pucciniomycotina</taxon>
        <taxon>Pucciniomycetes</taxon>
        <taxon>Pucciniales</taxon>
        <taxon>Pucciniaceae</taxon>
        <taxon>Puccinia</taxon>
    </lineage>
</organism>
<keyword evidence="2" id="KW-0805">Transcription regulation</keyword>
<dbReference type="GO" id="GO:0001228">
    <property type="term" value="F:DNA-binding transcription activator activity, RNA polymerase II-specific"/>
    <property type="evidence" value="ECO:0007669"/>
    <property type="project" value="TreeGrafter"/>
</dbReference>
<comment type="caution">
    <text evidence="8">The sequence shown here is derived from an EMBL/GenBank/DDBJ whole genome shotgun (WGS) entry which is preliminary data.</text>
</comment>
<evidence type="ECO:0000256" key="4">
    <source>
        <dbReference type="ARBA" id="ARBA00023163"/>
    </source>
</evidence>
<evidence type="ECO:0000313" key="12">
    <source>
        <dbReference type="Proteomes" id="UP000235388"/>
    </source>
</evidence>
<reference evidence="12 13" key="1">
    <citation type="submission" date="2017-11" db="EMBL/GenBank/DDBJ databases">
        <title>De novo assembly and phasing of dikaryotic genomes from two isolates of Puccinia coronata f. sp. avenae, the causal agent of oat crown rust.</title>
        <authorList>
            <person name="Miller M.E."/>
            <person name="Zhang Y."/>
            <person name="Omidvar V."/>
            <person name="Sperschneider J."/>
            <person name="Schwessinger B."/>
            <person name="Raley C."/>
            <person name="Palmer J.M."/>
            <person name="Garnica D."/>
            <person name="Upadhyaya N."/>
            <person name="Rathjen J."/>
            <person name="Taylor J.M."/>
            <person name="Park R.F."/>
            <person name="Dodds P.N."/>
            <person name="Hirsch C.D."/>
            <person name="Kianian S.F."/>
            <person name="Figueroa M."/>
        </authorList>
    </citation>
    <scope>NUCLEOTIDE SEQUENCE [LARGE SCALE GENOMIC DNA]</scope>
    <source>
        <strain evidence="8">12NC29</strain>
        <strain evidence="9">12SD80</strain>
    </source>
</reference>
<feature type="region of interest" description="Disordered" evidence="6">
    <location>
        <begin position="189"/>
        <end position="208"/>
    </location>
</feature>
<feature type="compositionally biased region" description="Polar residues" evidence="6">
    <location>
        <begin position="1"/>
        <end position="16"/>
    </location>
</feature>
<protein>
    <recommendedName>
        <fullName evidence="7">BZIP domain-containing protein</fullName>
    </recommendedName>
</protein>
<proteinExistence type="predicted"/>
<dbReference type="GO" id="GO:0005634">
    <property type="term" value="C:nucleus"/>
    <property type="evidence" value="ECO:0007669"/>
    <property type="project" value="UniProtKB-SubCell"/>
</dbReference>
<dbReference type="Pfam" id="PF07716">
    <property type="entry name" value="bZIP_2"/>
    <property type="match status" value="1"/>
</dbReference>
<feature type="compositionally biased region" description="Low complexity" evidence="6">
    <location>
        <begin position="17"/>
        <end position="48"/>
    </location>
</feature>
<evidence type="ECO:0000259" key="7">
    <source>
        <dbReference type="PROSITE" id="PS00036"/>
    </source>
</evidence>
<dbReference type="CDD" id="cd14705">
    <property type="entry name" value="bZIP_Zip1"/>
    <property type="match status" value="1"/>
</dbReference>
<dbReference type="PANTHER" id="PTHR13044">
    <property type="entry name" value="ACTIVATING TRANSCRIPTION FACTOR ATF 4/5"/>
    <property type="match status" value="1"/>
</dbReference>
<feature type="region of interest" description="Disordered" evidence="6">
    <location>
        <begin position="491"/>
        <end position="635"/>
    </location>
</feature>
<feature type="domain" description="BZIP" evidence="7">
    <location>
        <begin position="390"/>
        <end position="404"/>
    </location>
</feature>
<dbReference type="AlphaFoldDB" id="A0A2N5SNB5"/>
<evidence type="ECO:0000256" key="6">
    <source>
        <dbReference type="SAM" id="MobiDB-lite"/>
    </source>
</evidence>
<evidence type="ECO:0000313" key="10">
    <source>
        <dbReference type="EMBL" id="PLW52337.1"/>
    </source>
</evidence>
<dbReference type="OrthoDB" id="2507507at2759"/>
<feature type="compositionally biased region" description="Polar residues" evidence="6">
    <location>
        <begin position="556"/>
        <end position="577"/>
    </location>
</feature>
<evidence type="ECO:0000256" key="5">
    <source>
        <dbReference type="ARBA" id="ARBA00023242"/>
    </source>
</evidence>
<keyword evidence="5" id="KW-0539">Nucleus</keyword>
<feature type="compositionally biased region" description="Polar residues" evidence="6">
    <location>
        <begin position="437"/>
        <end position="455"/>
    </location>
</feature>